<evidence type="ECO:0000256" key="4">
    <source>
        <dbReference type="ARBA" id="ARBA00023015"/>
    </source>
</evidence>
<dbReference type="SUPFAM" id="SSF48013">
    <property type="entry name" value="NusB-like"/>
    <property type="match status" value="1"/>
</dbReference>
<evidence type="ECO:0000256" key="5">
    <source>
        <dbReference type="ARBA" id="ARBA00023163"/>
    </source>
</evidence>
<evidence type="ECO:0000259" key="7">
    <source>
        <dbReference type="Pfam" id="PF01029"/>
    </source>
</evidence>
<dbReference type="PANTHER" id="PTHR11078">
    <property type="entry name" value="N UTILIZATION SUBSTANCE PROTEIN B-RELATED"/>
    <property type="match status" value="1"/>
</dbReference>
<reference evidence="8 9" key="1">
    <citation type="submission" date="2017-06" db="EMBL/GenBank/DDBJ databases">
        <title>Draft Genome Sequence of Natranaerobius trueperi halophilic, alkalithermophilic bacteria from soda lakes.</title>
        <authorList>
            <person name="Zhao B."/>
        </authorList>
    </citation>
    <scope>NUCLEOTIDE SEQUENCE [LARGE SCALE GENOMIC DNA]</scope>
    <source>
        <strain evidence="8 9">DSM 18760</strain>
    </source>
</reference>
<dbReference type="Gene3D" id="1.10.940.10">
    <property type="entry name" value="NusB-like"/>
    <property type="match status" value="1"/>
</dbReference>
<dbReference type="PANTHER" id="PTHR11078:SF3">
    <property type="entry name" value="ANTITERMINATION NUSB DOMAIN-CONTAINING PROTEIN"/>
    <property type="match status" value="1"/>
</dbReference>
<dbReference type="RefSeq" id="WP_089023310.1">
    <property type="nucleotide sequence ID" value="NZ_NIQC01000009.1"/>
</dbReference>
<sequence>MSRRFARETAMKIIFQMAFNNDELNYEGAQQYKESGEEQLDVNNYQYLEDVTSKASTELPIIDSHIDKMSENWKIERLSRVDLSIMRLAICEMIYFDDIPVRVSINEAVELAKKFSTDKASSYINGILDKIAEQLKRDR</sequence>
<dbReference type="InterPro" id="IPR011605">
    <property type="entry name" value="NusB_fam"/>
</dbReference>
<evidence type="ECO:0000313" key="8">
    <source>
        <dbReference type="EMBL" id="OWZ84020.1"/>
    </source>
</evidence>
<dbReference type="GO" id="GO:0031564">
    <property type="term" value="P:transcription antitermination"/>
    <property type="evidence" value="ECO:0007669"/>
    <property type="project" value="UniProtKB-KW"/>
</dbReference>
<feature type="domain" description="NusB/RsmB/TIM44" evidence="7">
    <location>
        <begin position="6"/>
        <end position="132"/>
    </location>
</feature>
<dbReference type="EMBL" id="NIQC01000009">
    <property type="protein sequence ID" value="OWZ84020.1"/>
    <property type="molecule type" value="Genomic_DNA"/>
</dbReference>
<dbReference type="NCBIfam" id="TIGR01951">
    <property type="entry name" value="nusB"/>
    <property type="match status" value="1"/>
</dbReference>
<keyword evidence="4 6" id="KW-0805">Transcription regulation</keyword>
<accession>A0A226C0X6</accession>
<name>A0A226C0X6_9FIRM</name>
<comment type="function">
    <text evidence="6">Involved in transcription antitermination. Required for transcription of ribosomal RNA (rRNA) genes. Binds specifically to the boxA antiterminator sequence of the ribosomal RNA (rrn) operons.</text>
</comment>
<proteinExistence type="inferred from homology"/>
<evidence type="ECO:0000256" key="6">
    <source>
        <dbReference type="HAMAP-Rule" id="MF_00073"/>
    </source>
</evidence>
<gene>
    <name evidence="6" type="primary">nusB</name>
    <name evidence="8" type="ORF">CDO51_05535</name>
</gene>
<keyword evidence="3 6" id="KW-0694">RNA-binding</keyword>
<dbReference type="GO" id="GO:0003723">
    <property type="term" value="F:RNA binding"/>
    <property type="evidence" value="ECO:0007669"/>
    <property type="project" value="UniProtKB-UniRule"/>
</dbReference>
<dbReference type="HAMAP" id="MF_00073">
    <property type="entry name" value="NusB"/>
    <property type="match status" value="1"/>
</dbReference>
<dbReference type="InterPro" id="IPR035926">
    <property type="entry name" value="NusB-like_sf"/>
</dbReference>
<comment type="caution">
    <text evidence="8">The sequence shown here is derived from an EMBL/GenBank/DDBJ whole genome shotgun (WGS) entry which is preliminary data.</text>
</comment>
<keyword evidence="5 6" id="KW-0804">Transcription</keyword>
<evidence type="ECO:0000256" key="2">
    <source>
        <dbReference type="ARBA" id="ARBA00022814"/>
    </source>
</evidence>
<protein>
    <recommendedName>
        <fullName evidence="6">Transcription antitermination protein NusB</fullName>
    </recommendedName>
    <alternativeName>
        <fullName evidence="6">Antitermination factor NusB</fullName>
    </alternativeName>
</protein>
<dbReference type="AlphaFoldDB" id="A0A226C0X6"/>
<evidence type="ECO:0000256" key="1">
    <source>
        <dbReference type="ARBA" id="ARBA00005952"/>
    </source>
</evidence>
<organism evidence="8 9">
    <name type="scientific">Natranaerobius trueperi</name>
    <dbReference type="NCBI Taxonomy" id="759412"/>
    <lineage>
        <taxon>Bacteria</taxon>
        <taxon>Bacillati</taxon>
        <taxon>Bacillota</taxon>
        <taxon>Clostridia</taxon>
        <taxon>Natranaerobiales</taxon>
        <taxon>Natranaerobiaceae</taxon>
        <taxon>Natranaerobius</taxon>
    </lineage>
</organism>
<dbReference type="Pfam" id="PF01029">
    <property type="entry name" value="NusB"/>
    <property type="match status" value="1"/>
</dbReference>
<evidence type="ECO:0000313" key="9">
    <source>
        <dbReference type="Proteomes" id="UP000214588"/>
    </source>
</evidence>
<dbReference type="Proteomes" id="UP000214588">
    <property type="component" value="Unassembled WGS sequence"/>
</dbReference>
<evidence type="ECO:0000256" key="3">
    <source>
        <dbReference type="ARBA" id="ARBA00022884"/>
    </source>
</evidence>
<dbReference type="GO" id="GO:0006353">
    <property type="term" value="P:DNA-templated transcription termination"/>
    <property type="evidence" value="ECO:0007669"/>
    <property type="project" value="UniProtKB-UniRule"/>
</dbReference>
<keyword evidence="9" id="KW-1185">Reference proteome</keyword>
<comment type="similarity">
    <text evidence="1 6">Belongs to the NusB family.</text>
</comment>
<dbReference type="GO" id="GO:0005829">
    <property type="term" value="C:cytosol"/>
    <property type="evidence" value="ECO:0007669"/>
    <property type="project" value="TreeGrafter"/>
</dbReference>
<dbReference type="OrthoDB" id="9811381at2"/>
<keyword evidence="2 6" id="KW-0889">Transcription antitermination</keyword>
<dbReference type="InterPro" id="IPR006027">
    <property type="entry name" value="NusB_RsmB_TIM44"/>
</dbReference>